<reference evidence="3 4" key="1">
    <citation type="submission" date="2018-07" db="EMBL/GenBank/DDBJ databases">
        <title>Genome sequences of Haloplanus sp. CBA1112.</title>
        <authorList>
            <person name="Kim Y.B."/>
            <person name="Roh S.W."/>
        </authorList>
    </citation>
    <scope>NUCLEOTIDE SEQUENCE [LARGE SCALE GENOMIC DNA]</scope>
    <source>
        <strain evidence="3 4">CBA1112</strain>
    </source>
</reference>
<organism evidence="2 5">
    <name type="scientific">Haloplanus rubicundus</name>
    <dbReference type="NCBI Taxonomy" id="1547898"/>
    <lineage>
        <taxon>Archaea</taxon>
        <taxon>Methanobacteriati</taxon>
        <taxon>Methanobacteriota</taxon>
        <taxon>Stenosarchaea group</taxon>
        <taxon>Halobacteria</taxon>
        <taxon>Halobacteriales</taxon>
        <taxon>Haloferacaceae</taxon>
        <taxon>Haloplanus</taxon>
    </lineage>
</organism>
<accession>A0A345E5A4</accession>
<name>A0A345E5A4_9EURY</name>
<dbReference type="KEGG" id="haq:DU484_13585"/>
<feature type="region of interest" description="Disordered" evidence="1">
    <location>
        <begin position="509"/>
        <end position="529"/>
    </location>
</feature>
<dbReference type="RefSeq" id="WP_114586505.1">
    <property type="nucleotide sequence ID" value="NZ_CP031148.1"/>
</dbReference>
<dbReference type="EMBL" id="CP031150">
    <property type="protein sequence ID" value="AXG07376.1"/>
    <property type="molecule type" value="Genomic_DNA"/>
</dbReference>
<dbReference type="OrthoDB" id="305411at2157"/>
<reference evidence="2 5" key="2">
    <citation type="submission" date="2018-07" db="EMBL/GenBank/DDBJ databases">
        <title>Genome sequences of Haloplanus sp. CBA1113.</title>
        <authorList>
            <person name="Kim Y.B."/>
            <person name="Roh S.W."/>
        </authorList>
    </citation>
    <scope>NUCLEOTIDE SEQUENCE [LARGE SCALE GENOMIC DNA]</scope>
    <source>
        <strain evidence="2 5">CBA1113</strain>
    </source>
</reference>
<evidence type="ECO:0000313" key="4">
    <source>
        <dbReference type="Proteomes" id="UP000252985"/>
    </source>
</evidence>
<dbReference type="PROSITE" id="PS51318">
    <property type="entry name" value="TAT"/>
    <property type="match status" value="1"/>
</dbReference>
<protein>
    <submittedName>
        <fullName evidence="2">Uncharacterized protein</fullName>
    </submittedName>
</protein>
<dbReference type="AlphaFoldDB" id="A0A345E5A4"/>
<gene>
    <name evidence="3" type="ORF">DU484_13585</name>
    <name evidence="2" type="ORF">DU500_13610</name>
</gene>
<dbReference type="InterPro" id="IPR023833">
    <property type="entry name" value="Signal_pept_SipW-depend-type"/>
</dbReference>
<evidence type="ECO:0000313" key="2">
    <source>
        <dbReference type="EMBL" id="AXG07376.1"/>
    </source>
</evidence>
<accession>A0A345EF21</accession>
<evidence type="ECO:0000313" key="3">
    <source>
        <dbReference type="EMBL" id="AXG10793.1"/>
    </source>
</evidence>
<dbReference type="InterPro" id="IPR006311">
    <property type="entry name" value="TAT_signal"/>
</dbReference>
<dbReference type="NCBIfam" id="TIGR04088">
    <property type="entry name" value="cognate_SipW"/>
    <property type="match status" value="1"/>
</dbReference>
<dbReference type="EMBL" id="CP031148">
    <property type="protein sequence ID" value="AXG10793.1"/>
    <property type="molecule type" value="Genomic_DNA"/>
</dbReference>
<keyword evidence="5" id="KW-1185">Reference proteome</keyword>
<dbReference type="GeneID" id="37288029"/>
<evidence type="ECO:0000256" key="1">
    <source>
        <dbReference type="SAM" id="MobiDB-lite"/>
    </source>
</evidence>
<dbReference type="KEGG" id="haj:DU500_13610"/>
<proteinExistence type="predicted"/>
<dbReference type="Proteomes" id="UP000252985">
    <property type="component" value="Chromosome"/>
</dbReference>
<sequence length="529" mass="55114">MSEDKFNLSRRKALAALGTIGVASAGAGLGTSAYFSDQETFENNQLTAGTLDLGVGYSVHYSDWSDDEGTGISEVNMYDGAAGETGGVSDLESGHTGLPTNDAWLISVPDGEVDAFLDNTETSSLDNGGCDGIEAATNADGESALISLGDVKPGDFGEVTFDLELCTNPGYVWINNPDGYTADENGTTEPEADDPDEGEGVELLDVVQAAVWLDDGDNYQDGGESPILFGSLGSVLDDLNSGNGVRIDGTNVAASDITPVDFTRTGVTRFDFSGDGNYDADVELTADPAGGGGKVAHATSDGATTADYVTTGVSLPGEPTLGELTDDPTNPTTTLTYEYYGGANNGNSAPDEVYLLIEEADGTRNVVYRASNDGAPADEMWKTRNVHREVAGNPDNNAGFNWMNLSNGGNNIGNGGPTSDLSETFGDDAVVLAMAAGRGTTGGGDVLDTYYRNPEVGGESAGSFPTACFRGETDFSAAFAWWVPVDHGNEIQSDSVEFDLGFYTEQCRHNDGSGMNNEGVSDQVDDDAE</sequence>
<evidence type="ECO:0000313" key="5">
    <source>
        <dbReference type="Proteomes" id="UP000253273"/>
    </source>
</evidence>
<dbReference type="Proteomes" id="UP000253273">
    <property type="component" value="Chromosome"/>
</dbReference>